<protein>
    <submittedName>
        <fullName evidence="1">33030_t:CDS:1</fullName>
    </submittedName>
</protein>
<name>A0ACA9MUV2_9GLOM</name>
<feature type="non-terminal residue" evidence="1">
    <location>
        <position position="1"/>
    </location>
</feature>
<dbReference type="Proteomes" id="UP000789920">
    <property type="component" value="Unassembled WGS sequence"/>
</dbReference>
<evidence type="ECO:0000313" key="1">
    <source>
        <dbReference type="EMBL" id="CAG8600241.1"/>
    </source>
</evidence>
<organism evidence="1 2">
    <name type="scientific">Racocetra persica</name>
    <dbReference type="NCBI Taxonomy" id="160502"/>
    <lineage>
        <taxon>Eukaryota</taxon>
        <taxon>Fungi</taxon>
        <taxon>Fungi incertae sedis</taxon>
        <taxon>Mucoromycota</taxon>
        <taxon>Glomeromycotina</taxon>
        <taxon>Glomeromycetes</taxon>
        <taxon>Diversisporales</taxon>
        <taxon>Gigasporaceae</taxon>
        <taxon>Racocetra</taxon>
    </lineage>
</organism>
<reference evidence="1" key="1">
    <citation type="submission" date="2021-06" db="EMBL/GenBank/DDBJ databases">
        <authorList>
            <person name="Kallberg Y."/>
            <person name="Tangrot J."/>
            <person name="Rosling A."/>
        </authorList>
    </citation>
    <scope>NUCLEOTIDE SEQUENCE</scope>
    <source>
        <strain evidence="1">MA461A</strain>
    </source>
</reference>
<proteinExistence type="predicted"/>
<dbReference type="EMBL" id="CAJVQC010009081">
    <property type="protein sequence ID" value="CAG8600241.1"/>
    <property type="molecule type" value="Genomic_DNA"/>
</dbReference>
<comment type="caution">
    <text evidence="1">The sequence shown here is derived from an EMBL/GenBank/DDBJ whole genome shotgun (WGS) entry which is preliminary data.</text>
</comment>
<keyword evidence="2" id="KW-1185">Reference proteome</keyword>
<accession>A0ACA9MUV2</accession>
<evidence type="ECO:0000313" key="2">
    <source>
        <dbReference type="Proteomes" id="UP000789920"/>
    </source>
</evidence>
<gene>
    <name evidence="1" type="ORF">RPERSI_LOCUS5889</name>
</gene>
<sequence length="261" mass="30368">FIKKKNTTEYEYSVFETVSEKSNWDKVSATRNNRGIQKELSTLSHESDNTNNSDSVFDIPLSKSSSICELDNTYKNSKNKVTESLESFEDEVIVLNNSLKNNIINSSFETTNKSDIFNYNLLQPTFVQFGQNLSVNQIEYFLEFQEYSKTLPTGVASIYNVFEWDSNKAKQVFEIANIQYSYGNPRNMQQIQKYLFLESIKICEFSLPELNIEYTFVDFENQLYKKIFDVNESSAYTDQDKVINKCFTVLPNSSITNYYCK</sequence>